<evidence type="ECO:0000259" key="7">
    <source>
        <dbReference type="PROSITE" id="PS50115"/>
    </source>
</evidence>
<organism evidence="8 9">
    <name type="scientific">Rubroshorea leprosula</name>
    <dbReference type="NCBI Taxonomy" id="152421"/>
    <lineage>
        <taxon>Eukaryota</taxon>
        <taxon>Viridiplantae</taxon>
        <taxon>Streptophyta</taxon>
        <taxon>Embryophyta</taxon>
        <taxon>Tracheophyta</taxon>
        <taxon>Spermatophyta</taxon>
        <taxon>Magnoliopsida</taxon>
        <taxon>eudicotyledons</taxon>
        <taxon>Gunneridae</taxon>
        <taxon>Pentapetalae</taxon>
        <taxon>rosids</taxon>
        <taxon>malvids</taxon>
        <taxon>Malvales</taxon>
        <taxon>Dipterocarpaceae</taxon>
        <taxon>Rubroshorea</taxon>
    </lineage>
</organism>
<sequence length="488" mass="53831">MNGKASVSKEQNDRHRKILEGLLKLPENRECADCKSKAPRWASVNLGIFICMQCSGIHRSLGVHISKVRSATLDTWLPEQVSFIQSMGNEKANSYWEAELPPNYDRVGIENFIRTKYQEKRWIPRDGKSGSPSRVSEEKTSLHRPVPGRSGHGYMNSINHVSKERKVTHPPITNNTIPATKSCLSVPVERSQKVISDPRQQEPLQNKEPSVSKAESAKQEANNVPGVVSHQEVNITPAVAPSKVDYATELFSLLSVDNFGDDTLKTPSHDNLSIVMQSASPKSWVEEGDPSNSSKSNLQTKNSIEDLCNDSAKVKQSLAEKPQEDVKNDVMNLFDKSSTVSPIYQEQLAMLCQQQSFNVPAAANSNSRMQTFPLNGNQLSSNGVHSATQNWGSPGHQVPGMMMSTAGLSNHMQMGSRQQTYQQLPGQSFNLPMTSLYTPGPVLPNNGMTNTRSIRPNSSSPVPSLTPIQLGIKDYDFSALTQGMFTKR</sequence>
<feature type="region of interest" description="Disordered" evidence="6">
    <location>
        <begin position="123"/>
        <end position="156"/>
    </location>
</feature>
<dbReference type="InterPro" id="IPR001164">
    <property type="entry name" value="ArfGAP_dom"/>
</dbReference>
<keyword evidence="3 5" id="KW-0863">Zinc-finger</keyword>
<evidence type="ECO:0000256" key="3">
    <source>
        <dbReference type="ARBA" id="ARBA00022771"/>
    </source>
</evidence>
<evidence type="ECO:0000256" key="4">
    <source>
        <dbReference type="ARBA" id="ARBA00022833"/>
    </source>
</evidence>
<evidence type="ECO:0000313" key="8">
    <source>
        <dbReference type="EMBL" id="GKV18600.1"/>
    </source>
</evidence>
<dbReference type="CDD" id="cd08204">
    <property type="entry name" value="ArfGap"/>
    <property type="match status" value="1"/>
</dbReference>
<protein>
    <recommendedName>
        <fullName evidence="7">Arf-GAP domain-containing protein</fullName>
    </recommendedName>
</protein>
<dbReference type="InterPro" id="IPR044520">
    <property type="entry name" value="ARF_GAP_AGD5/15"/>
</dbReference>
<keyword evidence="4" id="KW-0862">Zinc</keyword>
<evidence type="ECO:0000256" key="5">
    <source>
        <dbReference type="PROSITE-ProRule" id="PRU00288"/>
    </source>
</evidence>
<comment type="caution">
    <text evidence="8">The sequence shown here is derived from an EMBL/GenBank/DDBJ whole genome shotgun (WGS) entry which is preliminary data.</text>
</comment>
<evidence type="ECO:0000256" key="2">
    <source>
        <dbReference type="ARBA" id="ARBA00022723"/>
    </source>
</evidence>
<feature type="region of interest" description="Disordered" evidence="6">
    <location>
        <begin position="184"/>
        <end position="229"/>
    </location>
</feature>
<keyword evidence="9" id="KW-1185">Reference proteome</keyword>
<evidence type="ECO:0000256" key="1">
    <source>
        <dbReference type="ARBA" id="ARBA00022468"/>
    </source>
</evidence>
<keyword evidence="2" id="KW-0479">Metal-binding</keyword>
<dbReference type="InterPro" id="IPR038508">
    <property type="entry name" value="ArfGAP_dom_sf"/>
</dbReference>
<dbReference type="SMART" id="SM00105">
    <property type="entry name" value="ArfGap"/>
    <property type="match status" value="1"/>
</dbReference>
<dbReference type="Pfam" id="PF01412">
    <property type="entry name" value="ArfGap"/>
    <property type="match status" value="1"/>
</dbReference>
<gene>
    <name evidence="8" type="ORF">SLEP1_g28959</name>
</gene>
<dbReference type="PROSITE" id="PS50115">
    <property type="entry name" value="ARFGAP"/>
    <property type="match status" value="1"/>
</dbReference>
<dbReference type="SUPFAM" id="SSF57863">
    <property type="entry name" value="ArfGap/RecO-like zinc finger"/>
    <property type="match status" value="1"/>
</dbReference>
<proteinExistence type="predicted"/>
<keyword evidence="1" id="KW-0343">GTPase activation</keyword>
<dbReference type="PANTHER" id="PTHR46419:SF1">
    <property type="entry name" value="ARF-GAP DOMAIN-CONTAINING PROTEIN"/>
    <property type="match status" value="1"/>
</dbReference>
<evidence type="ECO:0000256" key="6">
    <source>
        <dbReference type="SAM" id="MobiDB-lite"/>
    </source>
</evidence>
<feature type="compositionally biased region" description="Polar residues" evidence="6">
    <location>
        <begin position="290"/>
        <end position="301"/>
    </location>
</feature>
<dbReference type="Gene3D" id="1.10.220.150">
    <property type="entry name" value="Arf GTPase activating protein"/>
    <property type="match status" value="1"/>
</dbReference>
<dbReference type="GO" id="GO:0005096">
    <property type="term" value="F:GTPase activator activity"/>
    <property type="evidence" value="ECO:0007669"/>
    <property type="project" value="UniProtKB-KW"/>
</dbReference>
<dbReference type="InterPro" id="IPR037278">
    <property type="entry name" value="ARFGAP/RecO"/>
</dbReference>
<dbReference type="AlphaFoldDB" id="A0AAV5K6E8"/>
<accession>A0AAV5K6E8</accession>
<evidence type="ECO:0000313" key="9">
    <source>
        <dbReference type="Proteomes" id="UP001054252"/>
    </source>
</evidence>
<dbReference type="PANTHER" id="PTHR46419">
    <property type="entry name" value="ADP-RIBOSYLATION FACTOR GTPASE-ACTIVATING PROTEIN AGD5"/>
    <property type="match status" value="1"/>
</dbReference>
<dbReference type="EMBL" id="BPVZ01000051">
    <property type="protein sequence ID" value="GKV18600.1"/>
    <property type="molecule type" value="Genomic_DNA"/>
</dbReference>
<dbReference type="GO" id="GO:0008270">
    <property type="term" value="F:zinc ion binding"/>
    <property type="evidence" value="ECO:0007669"/>
    <property type="project" value="UniProtKB-KW"/>
</dbReference>
<feature type="region of interest" description="Disordered" evidence="6">
    <location>
        <begin position="280"/>
        <end position="301"/>
    </location>
</feature>
<dbReference type="Proteomes" id="UP001054252">
    <property type="component" value="Unassembled WGS sequence"/>
</dbReference>
<dbReference type="FunFam" id="1.10.220.150:FF:000009">
    <property type="entry name" value="stromal membrane-associated protein 1 isoform X1"/>
    <property type="match status" value="1"/>
</dbReference>
<feature type="domain" description="Arf-GAP" evidence="7">
    <location>
        <begin position="16"/>
        <end position="130"/>
    </location>
</feature>
<name>A0AAV5K6E8_9ROSI</name>
<dbReference type="PRINTS" id="PR00405">
    <property type="entry name" value="REVINTRACTNG"/>
</dbReference>
<reference evidence="8 9" key="1">
    <citation type="journal article" date="2021" name="Commun. Biol.">
        <title>The genome of Shorea leprosula (Dipterocarpaceae) highlights the ecological relevance of drought in aseasonal tropical rainforests.</title>
        <authorList>
            <person name="Ng K.K.S."/>
            <person name="Kobayashi M.J."/>
            <person name="Fawcett J.A."/>
            <person name="Hatakeyama M."/>
            <person name="Paape T."/>
            <person name="Ng C.H."/>
            <person name="Ang C.C."/>
            <person name="Tnah L.H."/>
            <person name="Lee C.T."/>
            <person name="Nishiyama T."/>
            <person name="Sese J."/>
            <person name="O'Brien M.J."/>
            <person name="Copetti D."/>
            <person name="Mohd Noor M.I."/>
            <person name="Ong R.C."/>
            <person name="Putra M."/>
            <person name="Sireger I.Z."/>
            <person name="Indrioko S."/>
            <person name="Kosugi Y."/>
            <person name="Izuno A."/>
            <person name="Isagi Y."/>
            <person name="Lee S.L."/>
            <person name="Shimizu K.K."/>
        </authorList>
    </citation>
    <scope>NUCLEOTIDE SEQUENCE [LARGE SCALE GENOMIC DNA]</scope>
    <source>
        <strain evidence="8">214</strain>
    </source>
</reference>